<reference evidence="3" key="1">
    <citation type="submission" date="2017-06" db="EMBL/GenBank/DDBJ databases">
        <title>Complete genome sequence of Capnocytophaga sp. KCOM 1579 (=ChDC OS43) isolated from a human refractory periapical abscess lesion.</title>
        <authorList>
            <person name="Kook J.-K."/>
            <person name="Park S.-N."/>
            <person name="Lim Y.K."/>
            <person name="Roh H."/>
        </authorList>
    </citation>
    <scope>NUCLEOTIDE SEQUENCE [LARGE SCALE GENOMIC DNA]</scope>
    <source>
        <strain evidence="3">ChDC OS43</strain>
    </source>
</reference>
<protein>
    <submittedName>
        <fullName evidence="2">DUF805 domain-containing protein</fullName>
    </submittedName>
</protein>
<keyword evidence="1" id="KW-0472">Membrane</keyword>
<dbReference type="Gene3D" id="3.80.10.10">
    <property type="entry name" value="Ribonuclease Inhibitor"/>
    <property type="match status" value="1"/>
</dbReference>
<feature type="transmembrane region" description="Helical" evidence="1">
    <location>
        <begin position="37"/>
        <end position="55"/>
    </location>
</feature>
<evidence type="ECO:0000313" key="3">
    <source>
        <dbReference type="Proteomes" id="UP000197007"/>
    </source>
</evidence>
<dbReference type="RefSeq" id="WP_088594143.1">
    <property type="nucleotide sequence ID" value="NZ_CP022022.1"/>
</dbReference>
<dbReference type="Pfam" id="PF13306">
    <property type="entry name" value="LRR_5"/>
    <property type="match status" value="1"/>
</dbReference>
<dbReference type="GO" id="GO:0005886">
    <property type="term" value="C:plasma membrane"/>
    <property type="evidence" value="ECO:0007669"/>
    <property type="project" value="TreeGrafter"/>
</dbReference>
<dbReference type="SUPFAM" id="SSF52058">
    <property type="entry name" value="L domain-like"/>
    <property type="match status" value="1"/>
</dbReference>
<dbReference type="InterPro" id="IPR032675">
    <property type="entry name" value="LRR_dom_sf"/>
</dbReference>
<dbReference type="AlphaFoldDB" id="A0A1Z4BP71"/>
<gene>
    <name evidence="2" type="ORF">CBG49_08385</name>
</gene>
<dbReference type="Pfam" id="PF05656">
    <property type="entry name" value="DUF805"/>
    <property type="match status" value="1"/>
</dbReference>
<proteinExistence type="predicted"/>
<keyword evidence="1" id="KW-0812">Transmembrane</keyword>
<name>A0A1Z4BP71_9FLAO</name>
<organism evidence="2 3">
    <name type="scientific">Capnocytophaga endodontalis</name>
    <dbReference type="NCBI Taxonomy" id="2708117"/>
    <lineage>
        <taxon>Bacteria</taxon>
        <taxon>Pseudomonadati</taxon>
        <taxon>Bacteroidota</taxon>
        <taxon>Flavobacteriia</taxon>
        <taxon>Flavobacteriales</taxon>
        <taxon>Flavobacteriaceae</taxon>
        <taxon>Capnocytophaga</taxon>
    </lineage>
</organism>
<dbReference type="InterPro" id="IPR026906">
    <property type="entry name" value="LRR_5"/>
</dbReference>
<evidence type="ECO:0000256" key="1">
    <source>
        <dbReference type="SAM" id="Phobius"/>
    </source>
</evidence>
<dbReference type="KEGG" id="capn:CBG49_08385"/>
<dbReference type="PANTHER" id="PTHR34980">
    <property type="entry name" value="INNER MEMBRANE PROTEIN-RELATED-RELATED"/>
    <property type="match status" value="1"/>
</dbReference>
<keyword evidence="3" id="KW-1185">Reference proteome</keyword>
<sequence>MFKTPFSFDGRIRRTEFGLSLIIFYIIFNFLDEVFNFNRSFSLIFFIPLFIFYFAQSAKRSHDIGESGWLSLIPLYNPFLLLFKEGSAGENVYGEDPKKRVNNTFFNNPSTTTPPPIIFSPVQATPSVHTEKKITQQYLLSEDGKTLLKWFDTQVTAIDMQADPILRNVTTIGRDAFYNCNKLSKINFNGQLTTIQKAAFEDCDQLRHLSLPSRVSFIGEFLFGKNCIESISIESEIPPRLEGDFSYNDEKLQAIYVATSDISLYRNSENWRKYVHLIK</sequence>
<feature type="transmembrane region" description="Helical" evidence="1">
    <location>
        <begin position="12"/>
        <end position="31"/>
    </location>
</feature>
<dbReference type="Proteomes" id="UP000197007">
    <property type="component" value="Chromosome"/>
</dbReference>
<keyword evidence="1" id="KW-1133">Transmembrane helix</keyword>
<accession>A0A1Z4BP71</accession>
<evidence type="ECO:0000313" key="2">
    <source>
        <dbReference type="EMBL" id="ASF43091.1"/>
    </source>
</evidence>
<dbReference type="InterPro" id="IPR008523">
    <property type="entry name" value="DUF805"/>
</dbReference>
<dbReference type="EMBL" id="CP022022">
    <property type="protein sequence ID" value="ASF43091.1"/>
    <property type="molecule type" value="Genomic_DNA"/>
</dbReference>